<dbReference type="InterPro" id="IPR023631">
    <property type="entry name" value="Amidase_dom"/>
</dbReference>
<evidence type="ECO:0000313" key="5">
    <source>
        <dbReference type="Proteomes" id="UP000736672"/>
    </source>
</evidence>
<organism evidence="4 5">
    <name type="scientific">Fusarium solani</name>
    <name type="common">Filamentous fungus</name>
    <dbReference type="NCBI Taxonomy" id="169388"/>
    <lineage>
        <taxon>Eukaryota</taxon>
        <taxon>Fungi</taxon>
        <taxon>Dikarya</taxon>
        <taxon>Ascomycota</taxon>
        <taxon>Pezizomycotina</taxon>
        <taxon>Sordariomycetes</taxon>
        <taxon>Hypocreomycetidae</taxon>
        <taxon>Hypocreales</taxon>
        <taxon>Nectriaceae</taxon>
        <taxon>Fusarium</taxon>
        <taxon>Fusarium solani species complex</taxon>
    </lineage>
</organism>
<reference evidence="4" key="1">
    <citation type="journal article" date="2021" name="Nat. Commun.">
        <title>Genetic determinants of endophytism in the Arabidopsis root mycobiome.</title>
        <authorList>
            <person name="Mesny F."/>
            <person name="Miyauchi S."/>
            <person name="Thiergart T."/>
            <person name="Pickel B."/>
            <person name="Atanasova L."/>
            <person name="Karlsson M."/>
            <person name="Huettel B."/>
            <person name="Barry K.W."/>
            <person name="Haridas S."/>
            <person name="Chen C."/>
            <person name="Bauer D."/>
            <person name="Andreopoulos W."/>
            <person name="Pangilinan J."/>
            <person name="LaButti K."/>
            <person name="Riley R."/>
            <person name="Lipzen A."/>
            <person name="Clum A."/>
            <person name="Drula E."/>
            <person name="Henrissat B."/>
            <person name="Kohler A."/>
            <person name="Grigoriev I.V."/>
            <person name="Martin F.M."/>
            <person name="Hacquard S."/>
        </authorList>
    </citation>
    <scope>NUCLEOTIDE SEQUENCE</scope>
    <source>
        <strain evidence="4">FSSC 5 MPI-SDFR-AT-0091</strain>
    </source>
</reference>
<accession>A0A9P9GT99</accession>
<dbReference type="SUPFAM" id="SSF75304">
    <property type="entry name" value="Amidase signature (AS) enzymes"/>
    <property type="match status" value="1"/>
</dbReference>
<feature type="chain" id="PRO_5040338546" evidence="1">
    <location>
        <begin position="21"/>
        <end position="627"/>
    </location>
</feature>
<dbReference type="AlphaFoldDB" id="A0A9P9GT99"/>
<protein>
    <submittedName>
        <fullName evidence="4">Amidase signature domain-containing protein</fullName>
    </submittedName>
</protein>
<evidence type="ECO:0000313" key="4">
    <source>
        <dbReference type="EMBL" id="KAH7244891.1"/>
    </source>
</evidence>
<evidence type="ECO:0000256" key="1">
    <source>
        <dbReference type="SAM" id="SignalP"/>
    </source>
</evidence>
<dbReference type="InterPro" id="IPR058329">
    <property type="entry name" value="Arp1_N"/>
</dbReference>
<feature type="domain" description="Amidase" evidence="2">
    <location>
        <begin position="197"/>
        <end position="357"/>
    </location>
</feature>
<dbReference type="Gene3D" id="3.90.1300.10">
    <property type="entry name" value="Amidase signature (AS) domain"/>
    <property type="match status" value="1"/>
</dbReference>
<dbReference type="PANTHER" id="PTHR46310">
    <property type="entry name" value="AMIDASE 1"/>
    <property type="match status" value="1"/>
</dbReference>
<keyword evidence="1" id="KW-0732">Signal</keyword>
<comment type="caution">
    <text evidence="4">The sequence shown here is derived from an EMBL/GenBank/DDBJ whole genome shotgun (WGS) entry which is preliminary data.</text>
</comment>
<gene>
    <name evidence="4" type="ORF">B0J15DRAFT_515333</name>
</gene>
<evidence type="ECO:0000259" key="2">
    <source>
        <dbReference type="Pfam" id="PF01425"/>
    </source>
</evidence>
<dbReference type="EMBL" id="JAGTJS010000017">
    <property type="protein sequence ID" value="KAH7244891.1"/>
    <property type="molecule type" value="Genomic_DNA"/>
</dbReference>
<sequence>MNYWRYMVAAALLRPFVVTAYSFSTTGTTLQLNGIPYYVPPHAVGKVSRAVFEVNENIGLLPITVLNTHEQSLSLDVVNNITATFSKTDDVYQLGFAQGFYVQRRSANNERADITVLGNSTAFWVSKAQDSNPLPDGPYFVSTTGRVYQAYRLYTDRQGAFSESSILNQDGSYSVLPANLPGQSLAVAVPSRLYFRKTTDKPLAGVRLGVKDVFDIQGLKTSNGNRAWYHLYPAANRAAPAVQNLLDAGAAIVGKMKTSQFANGESATADWVDYHAPFNPRGDGYQDPSSSSAGPAAGVAAYPWLDIALGSDTGGSIRSPSQVQGIYGNRPSHGMVSLDDTMPLSPQFDTAGLFSRDPALWKTAAQALYGTNISFNDSYPSNILTIGFPKQAESELDIILSQFLANLTNFLSAKATPFDLDEHWNRTNPGAPSVSALLNHTYEIVSAKEQARLVRDPFFRDYGAAHAGRRPHVNPAPLNRWAFGDNSTATVEQGIANKTRFMEWFNTRVLAHDTESCSDNLLIYVPRTPEPAYRDTYRAGPQVPKAFSTSRISVMSETPDMVVPIGQMAYHSLVTSHIEYLPITVDMMAAKGCDGMLFSLIQNLYEAGILGISQTGTSHVTGEEVFV</sequence>
<dbReference type="PANTHER" id="PTHR46310:SF7">
    <property type="entry name" value="AMIDASE 1"/>
    <property type="match status" value="1"/>
</dbReference>
<feature type="signal peptide" evidence="1">
    <location>
        <begin position="1"/>
        <end position="20"/>
    </location>
</feature>
<dbReference type="Pfam" id="PF01425">
    <property type="entry name" value="Amidase"/>
    <property type="match status" value="1"/>
</dbReference>
<dbReference type="Pfam" id="PF26053">
    <property type="entry name" value="DUF8016"/>
    <property type="match status" value="1"/>
</dbReference>
<name>A0A9P9GT99_FUSSL</name>
<keyword evidence="5" id="KW-1185">Reference proteome</keyword>
<dbReference type="InterPro" id="IPR036928">
    <property type="entry name" value="AS_sf"/>
</dbReference>
<evidence type="ECO:0000259" key="3">
    <source>
        <dbReference type="Pfam" id="PF26053"/>
    </source>
</evidence>
<dbReference type="Proteomes" id="UP000736672">
    <property type="component" value="Unassembled WGS sequence"/>
</dbReference>
<feature type="domain" description="Scytalone dehydratase-like protein Arp1 N-terminal" evidence="3">
    <location>
        <begin position="52"/>
        <end position="154"/>
    </location>
</feature>
<dbReference type="OrthoDB" id="5423360at2759"/>
<proteinExistence type="predicted"/>